<proteinExistence type="predicted"/>
<evidence type="ECO:0000313" key="10">
    <source>
        <dbReference type="EMBL" id="BBH85818.1"/>
    </source>
</evidence>
<dbReference type="SMART" id="SM00382">
    <property type="entry name" value="AAA"/>
    <property type="match status" value="1"/>
</dbReference>
<dbReference type="CDD" id="cd03215">
    <property type="entry name" value="ABC_Carb_Monos_II"/>
    <property type="match status" value="1"/>
</dbReference>
<dbReference type="AlphaFoldDB" id="A0A455SEP5"/>
<evidence type="ECO:0000256" key="7">
    <source>
        <dbReference type="ARBA" id="ARBA00022967"/>
    </source>
</evidence>
<dbReference type="GO" id="GO:0005524">
    <property type="term" value="F:ATP binding"/>
    <property type="evidence" value="ECO:0007669"/>
    <property type="project" value="UniProtKB-KW"/>
</dbReference>
<reference evidence="10" key="1">
    <citation type="submission" date="2018-12" db="EMBL/GenBank/DDBJ databases">
        <title>Novel natural products biosynthetic potential of the class Ktedonobacteria.</title>
        <authorList>
            <person name="Zheng Y."/>
            <person name="Saitou A."/>
            <person name="Wang C.M."/>
            <person name="Toyoda A."/>
            <person name="Minakuchi Y."/>
            <person name="Sekiguchi Y."/>
            <person name="Ueda K."/>
            <person name="Takano H."/>
            <person name="Sakai Y."/>
            <person name="Yokota A."/>
            <person name="Yabe S."/>
        </authorList>
    </citation>
    <scope>NUCLEOTIDE SEQUENCE</scope>
    <source>
        <strain evidence="10">COM3</strain>
    </source>
</reference>
<dbReference type="PROSITE" id="PS50893">
    <property type="entry name" value="ABC_TRANSPORTER_2"/>
    <property type="match status" value="2"/>
</dbReference>
<dbReference type="CDD" id="cd03216">
    <property type="entry name" value="ABC_Carb_Monos_I"/>
    <property type="match status" value="1"/>
</dbReference>
<evidence type="ECO:0000256" key="2">
    <source>
        <dbReference type="ARBA" id="ARBA00022448"/>
    </source>
</evidence>
<dbReference type="SUPFAM" id="SSF52540">
    <property type="entry name" value="P-loop containing nucleoside triphosphate hydrolases"/>
    <property type="match status" value="2"/>
</dbReference>
<keyword evidence="6 10" id="KW-0067">ATP-binding</keyword>
<organism evidence="10">
    <name type="scientific">Thermosporothrix sp. COM3</name>
    <dbReference type="NCBI Taxonomy" id="2490863"/>
    <lineage>
        <taxon>Bacteria</taxon>
        <taxon>Bacillati</taxon>
        <taxon>Chloroflexota</taxon>
        <taxon>Ktedonobacteria</taxon>
        <taxon>Ktedonobacterales</taxon>
        <taxon>Thermosporotrichaceae</taxon>
        <taxon>Thermosporothrix</taxon>
    </lineage>
</organism>
<feature type="domain" description="ABC transporter" evidence="9">
    <location>
        <begin position="6"/>
        <end position="242"/>
    </location>
</feature>
<evidence type="ECO:0000256" key="1">
    <source>
        <dbReference type="ARBA" id="ARBA00004202"/>
    </source>
</evidence>
<evidence type="ECO:0000256" key="8">
    <source>
        <dbReference type="ARBA" id="ARBA00023136"/>
    </source>
</evidence>
<dbReference type="GO" id="GO:0016887">
    <property type="term" value="F:ATP hydrolysis activity"/>
    <property type="evidence" value="ECO:0007669"/>
    <property type="project" value="InterPro"/>
</dbReference>
<dbReference type="InterPro" id="IPR017871">
    <property type="entry name" value="ABC_transporter-like_CS"/>
</dbReference>
<dbReference type="PANTHER" id="PTHR43790">
    <property type="entry name" value="CARBOHYDRATE TRANSPORT ATP-BINDING PROTEIN MG119-RELATED"/>
    <property type="match status" value="1"/>
</dbReference>
<accession>A0A455SEP5</accession>
<dbReference type="InterPro" id="IPR003593">
    <property type="entry name" value="AAA+_ATPase"/>
</dbReference>
<feature type="domain" description="ABC transporter" evidence="9">
    <location>
        <begin position="259"/>
        <end position="512"/>
    </location>
</feature>
<dbReference type="InterPro" id="IPR003439">
    <property type="entry name" value="ABC_transporter-like_ATP-bd"/>
</dbReference>
<keyword evidence="8" id="KW-0472">Membrane</keyword>
<evidence type="ECO:0000256" key="3">
    <source>
        <dbReference type="ARBA" id="ARBA00022475"/>
    </source>
</evidence>
<dbReference type="InterPro" id="IPR027417">
    <property type="entry name" value="P-loop_NTPase"/>
</dbReference>
<sequence>MQELAVEMRDICKAWPGVIANDHVNLAVRKGEIHALMGENGAGKSTLMNILYGLIRPDSGEILVNNEAVHIGSPRDAIRRRIGMVHQHFMLIPPLTVAENIVLGHEPGGLATGYNVRRARDVVKKLSEQYGLPIDPDARIEKLSVGLQQRVEILKALYRSADILIMDEPTGVLTPQETHELFGVLRGLVEQGKTIIFITHKLREVLELSDRITVLRRGRNVGELITRETNQAEIARLMVGREVLLRVEKQSATPGPDVLTVENLHARSDRGLEALRGVSFTLKAGEILGVAGVEGNGQSELVEVLTGTRKATAGRITMSTGDKENKRDRDITSLNAQQVRKVGVAHVPEDRRGSGLVLADSIEENMMLGREGWPRFSRSGWVLRWRSIAAWARRLMQEFDVRAPNTKTPVRALSGGNQQKVIIAREFSSDPRVLIASQPTRGVDIGAIEFIHRRIIEQRDAGKAVLVVSAELDEIRALSDRIAVMYEGRIVDIVSPDVSDEELGILMTGCRLEEAS</sequence>
<evidence type="ECO:0000256" key="5">
    <source>
        <dbReference type="ARBA" id="ARBA00022741"/>
    </source>
</evidence>
<dbReference type="Pfam" id="PF00005">
    <property type="entry name" value="ABC_tran"/>
    <property type="match status" value="2"/>
</dbReference>
<name>A0A455SEP5_9CHLR</name>
<dbReference type="FunFam" id="3.40.50.300:FF:000127">
    <property type="entry name" value="Ribose import ATP-binding protein RbsA"/>
    <property type="match status" value="1"/>
</dbReference>
<keyword evidence="4" id="KW-0677">Repeat</keyword>
<keyword evidence="7" id="KW-1278">Translocase</keyword>
<gene>
    <name evidence="10" type="primary">yufO</name>
    <name evidence="10" type="ORF">KTC_05690</name>
</gene>
<evidence type="ECO:0000256" key="6">
    <source>
        <dbReference type="ARBA" id="ARBA00022840"/>
    </source>
</evidence>
<evidence type="ECO:0000259" key="9">
    <source>
        <dbReference type="PROSITE" id="PS50893"/>
    </source>
</evidence>
<keyword evidence="2" id="KW-0813">Transport</keyword>
<dbReference type="InterPro" id="IPR050107">
    <property type="entry name" value="ABC_carbohydrate_import_ATPase"/>
</dbReference>
<keyword evidence="3" id="KW-1003">Cell membrane</keyword>
<protein>
    <submittedName>
        <fullName evidence="10">Putative ABC transporter ATP-binding protein YufO</fullName>
    </submittedName>
</protein>
<dbReference type="EMBL" id="AP019376">
    <property type="protein sequence ID" value="BBH85818.1"/>
    <property type="molecule type" value="Genomic_DNA"/>
</dbReference>
<evidence type="ECO:0000256" key="4">
    <source>
        <dbReference type="ARBA" id="ARBA00022737"/>
    </source>
</evidence>
<dbReference type="Gene3D" id="3.40.50.300">
    <property type="entry name" value="P-loop containing nucleotide triphosphate hydrolases"/>
    <property type="match status" value="2"/>
</dbReference>
<dbReference type="GO" id="GO:0005886">
    <property type="term" value="C:plasma membrane"/>
    <property type="evidence" value="ECO:0007669"/>
    <property type="project" value="UniProtKB-SubCell"/>
</dbReference>
<dbReference type="PROSITE" id="PS00211">
    <property type="entry name" value="ABC_TRANSPORTER_1"/>
    <property type="match status" value="1"/>
</dbReference>
<dbReference type="PANTHER" id="PTHR43790:SF4">
    <property type="entry name" value="GUANOSINE IMPORT ATP-BINDING PROTEIN NUPO"/>
    <property type="match status" value="1"/>
</dbReference>
<comment type="subcellular location">
    <subcellularLocation>
        <location evidence="1">Cell membrane</location>
        <topology evidence="1">Peripheral membrane protein</topology>
    </subcellularLocation>
</comment>
<keyword evidence="5" id="KW-0547">Nucleotide-binding</keyword>